<gene>
    <name evidence="2" type="ORF">TeGR_g1042</name>
</gene>
<accession>A0ABQ6M3Y1</accession>
<keyword evidence="1" id="KW-1133">Transmembrane helix</keyword>
<dbReference type="EMBL" id="BRYB01003680">
    <property type="protein sequence ID" value="GMI19087.1"/>
    <property type="molecule type" value="Genomic_DNA"/>
</dbReference>
<evidence type="ECO:0000313" key="2">
    <source>
        <dbReference type="EMBL" id="GMI19087.1"/>
    </source>
</evidence>
<keyword evidence="3" id="KW-1185">Reference proteome</keyword>
<organism evidence="2 3">
    <name type="scientific">Tetraparma gracilis</name>
    <dbReference type="NCBI Taxonomy" id="2962635"/>
    <lineage>
        <taxon>Eukaryota</taxon>
        <taxon>Sar</taxon>
        <taxon>Stramenopiles</taxon>
        <taxon>Ochrophyta</taxon>
        <taxon>Bolidophyceae</taxon>
        <taxon>Parmales</taxon>
        <taxon>Triparmaceae</taxon>
        <taxon>Tetraparma</taxon>
    </lineage>
</organism>
<feature type="non-terminal residue" evidence="2">
    <location>
        <position position="1"/>
    </location>
</feature>
<feature type="transmembrane region" description="Helical" evidence="1">
    <location>
        <begin position="63"/>
        <end position="82"/>
    </location>
</feature>
<proteinExistence type="predicted"/>
<keyword evidence="1" id="KW-0472">Membrane</keyword>
<sequence>PDYTLIYMAIAGAILLVFAVVFTLVMQRRASQEMELEAEMKLTPDEALVKQCNSKVKAQRGWLGVELFDAASDILNVIFALVEATRPMYIMVPLVAVGITSTYAGWHAIDTRGKVATKYKKIRDGDRELMRKYMGGTKGALITAENAGLQLDLIILEIKVTELALRNGILEDAPSLVINLASLITTFESGTFSPTIQFYLSLSAVLLSCATGGRKTYLGSKVRELKEKKRVVEEQLEAAGGDVRLTVLKGSVVVGLRGGKVVPVGGGEKEDEGRAGSGDV</sequence>
<dbReference type="Proteomes" id="UP001165060">
    <property type="component" value="Unassembled WGS sequence"/>
</dbReference>
<comment type="caution">
    <text evidence="2">The sequence shown here is derived from an EMBL/GenBank/DDBJ whole genome shotgun (WGS) entry which is preliminary data.</text>
</comment>
<evidence type="ECO:0000256" key="1">
    <source>
        <dbReference type="SAM" id="Phobius"/>
    </source>
</evidence>
<feature type="transmembrane region" description="Helical" evidence="1">
    <location>
        <begin position="6"/>
        <end position="26"/>
    </location>
</feature>
<name>A0ABQ6M3Y1_9STRA</name>
<protein>
    <submittedName>
        <fullName evidence="2">Uncharacterized protein</fullName>
    </submittedName>
</protein>
<feature type="transmembrane region" description="Helical" evidence="1">
    <location>
        <begin position="88"/>
        <end position="109"/>
    </location>
</feature>
<reference evidence="2 3" key="1">
    <citation type="journal article" date="2023" name="Commun. Biol.">
        <title>Genome analysis of Parmales, the sister group of diatoms, reveals the evolutionary specialization of diatoms from phago-mixotrophs to photoautotrophs.</title>
        <authorList>
            <person name="Ban H."/>
            <person name="Sato S."/>
            <person name="Yoshikawa S."/>
            <person name="Yamada K."/>
            <person name="Nakamura Y."/>
            <person name="Ichinomiya M."/>
            <person name="Sato N."/>
            <person name="Blanc-Mathieu R."/>
            <person name="Endo H."/>
            <person name="Kuwata A."/>
            <person name="Ogata H."/>
        </authorList>
    </citation>
    <scope>NUCLEOTIDE SEQUENCE [LARGE SCALE GENOMIC DNA]</scope>
</reference>
<evidence type="ECO:0000313" key="3">
    <source>
        <dbReference type="Proteomes" id="UP001165060"/>
    </source>
</evidence>
<keyword evidence="1" id="KW-0812">Transmembrane</keyword>